<dbReference type="InterPro" id="IPR029063">
    <property type="entry name" value="SAM-dependent_MTases_sf"/>
</dbReference>
<name>A0A5K7ZG58_9BACT</name>
<dbReference type="EMBL" id="AP021876">
    <property type="protein sequence ID" value="BBO81072.1"/>
    <property type="molecule type" value="Genomic_DNA"/>
</dbReference>
<organism evidence="1 2">
    <name type="scientific">Desulfosarcina ovata subsp. sediminis</name>
    <dbReference type="NCBI Taxonomy" id="885957"/>
    <lineage>
        <taxon>Bacteria</taxon>
        <taxon>Pseudomonadati</taxon>
        <taxon>Thermodesulfobacteriota</taxon>
        <taxon>Desulfobacteria</taxon>
        <taxon>Desulfobacterales</taxon>
        <taxon>Desulfosarcinaceae</taxon>
        <taxon>Desulfosarcina</taxon>
    </lineage>
</organism>
<dbReference type="SUPFAM" id="SSF53335">
    <property type="entry name" value="S-adenosyl-L-methionine-dependent methyltransferases"/>
    <property type="match status" value="1"/>
</dbReference>
<evidence type="ECO:0000313" key="1">
    <source>
        <dbReference type="EMBL" id="BBO81072.1"/>
    </source>
</evidence>
<accession>A0A5K7ZG58</accession>
<proteinExistence type="predicted"/>
<dbReference type="Proteomes" id="UP000425960">
    <property type="component" value="Chromosome"/>
</dbReference>
<evidence type="ECO:0000313" key="2">
    <source>
        <dbReference type="Proteomes" id="UP000425960"/>
    </source>
</evidence>
<sequence>MIDISHIPDSKPVRIIIGAGDQCWPGWIATQRDALDLLRPEDWDASFGRRLVDAFLCEHVWEHLTEAEGRKAAGLCYRWLKPGGYLRCAVPDANFPDANYQLVARIGGPGPKDHPAAGHKIVYDYRLFADIFIQAGFSVDLLEYCDEKGRFHYHQWSPDQGPIYRSLLMDHRNRNGKLGSVSLIVDAFKRMVKAPGALAGWHTRY</sequence>
<dbReference type="KEGG" id="dov:DSCO28_16380"/>
<dbReference type="Gene3D" id="3.40.50.150">
    <property type="entry name" value="Vaccinia Virus protein VP39"/>
    <property type="match status" value="1"/>
</dbReference>
<dbReference type="AlphaFoldDB" id="A0A5K7ZG58"/>
<reference evidence="1 2" key="1">
    <citation type="submission" date="2019-11" db="EMBL/GenBank/DDBJ databases">
        <title>Comparative genomics of hydrocarbon-degrading Desulfosarcina strains.</title>
        <authorList>
            <person name="Watanabe M."/>
            <person name="Kojima H."/>
            <person name="Fukui M."/>
        </authorList>
    </citation>
    <scope>NUCLEOTIDE SEQUENCE [LARGE SCALE GENOMIC DNA]</scope>
    <source>
        <strain evidence="1 2">28bB2T</strain>
    </source>
</reference>
<protein>
    <submittedName>
        <fullName evidence="1">Uncharacterized protein</fullName>
    </submittedName>
</protein>
<gene>
    <name evidence="1" type="ORF">DSCO28_16380</name>
</gene>